<organism evidence="2 3">
    <name type="scientific">Vigna mungo</name>
    <name type="common">Black gram</name>
    <name type="synonym">Phaseolus mungo</name>
    <dbReference type="NCBI Taxonomy" id="3915"/>
    <lineage>
        <taxon>Eukaryota</taxon>
        <taxon>Viridiplantae</taxon>
        <taxon>Streptophyta</taxon>
        <taxon>Embryophyta</taxon>
        <taxon>Tracheophyta</taxon>
        <taxon>Spermatophyta</taxon>
        <taxon>Magnoliopsida</taxon>
        <taxon>eudicotyledons</taxon>
        <taxon>Gunneridae</taxon>
        <taxon>Pentapetalae</taxon>
        <taxon>rosids</taxon>
        <taxon>fabids</taxon>
        <taxon>Fabales</taxon>
        <taxon>Fabaceae</taxon>
        <taxon>Papilionoideae</taxon>
        <taxon>50 kb inversion clade</taxon>
        <taxon>NPAAA clade</taxon>
        <taxon>indigoferoid/millettioid clade</taxon>
        <taxon>Phaseoleae</taxon>
        <taxon>Vigna</taxon>
    </lineage>
</organism>
<evidence type="ECO:0000313" key="3">
    <source>
        <dbReference type="Proteomes" id="UP001374535"/>
    </source>
</evidence>
<dbReference type="EMBL" id="CP144697">
    <property type="protein sequence ID" value="WVZ13516.1"/>
    <property type="molecule type" value="Genomic_DNA"/>
</dbReference>
<protein>
    <submittedName>
        <fullName evidence="2">Uncharacterized protein</fullName>
    </submittedName>
</protein>
<keyword evidence="1" id="KW-0812">Transmembrane</keyword>
<evidence type="ECO:0000256" key="1">
    <source>
        <dbReference type="SAM" id="Phobius"/>
    </source>
</evidence>
<reference evidence="2 3" key="1">
    <citation type="journal article" date="2023" name="Life. Sci Alliance">
        <title>Evolutionary insights into 3D genome organization and epigenetic landscape of Vigna mungo.</title>
        <authorList>
            <person name="Junaid A."/>
            <person name="Singh B."/>
            <person name="Bhatia S."/>
        </authorList>
    </citation>
    <scope>NUCLEOTIDE SEQUENCE [LARGE SCALE GENOMIC DNA]</scope>
    <source>
        <strain evidence="2">Urdbean</strain>
    </source>
</reference>
<proteinExistence type="predicted"/>
<keyword evidence="1" id="KW-0472">Membrane</keyword>
<name>A0AAQ3S2L6_VIGMU</name>
<dbReference type="AlphaFoldDB" id="A0AAQ3S2L6"/>
<evidence type="ECO:0000313" key="2">
    <source>
        <dbReference type="EMBL" id="WVZ13516.1"/>
    </source>
</evidence>
<keyword evidence="3" id="KW-1185">Reference proteome</keyword>
<accession>A0AAQ3S2L6</accession>
<dbReference type="Proteomes" id="UP001374535">
    <property type="component" value="Chromosome 4"/>
</dbReference>
<sequence>MQINIRKWNRSRKFNPHHHHSCDPKEQYIMPSFKHCGRIESLKILCTCSWPSKGTKRPKCARKPSIKNIRILIYLYILPIFLASFLKCFISISSNHILLFIVFSSNVPYRYPVSPP</sequence>
<keyword evidence="1" id="KW-1133">Transmembrane helix</keyword>
<gene>
    <name evidence="2" type="ORF">V8G54_011082</name>
</gene>
<feature type="transmembrane region" description="Helical" evidence="1">
    <location>
        <begin position="71"/>
        <end position="103"/>
    </location>
</feature>